<organism evidence="5 6">
    <name type="scientific">Marasmiellus scandens</name>
    <dbReference type="NCBI Taxonomy" id="2682957"/>
    <lineage>
        <taxon>Eukaryota</taxon>
        <taxon>Fungi</taxon>
        <taxon>Dikarya</taxon>
        <taxon>Basidiomycota</taxon>
        <taxon>Agaricomycotina</taxon>
        <taxon>Agaricomycetes</taxon>
        <taxon>Agaricomycetidae</taxon>
        <taxon>Agaricales</taxon>
        <taxon>Marasmiineae</taxon>
        <taxon>Omphalotaceae</taxon>
        <taxon>Marasmiellus</taxon>
    </lineage>
</organism>
<evidence type="ECO:0000313" key="6">
    <source>
        <dbReference type="Proteomes" id="UP001498398"/>
    </source>
</evidence>
<feature type="domain" description="Zn(2)-C6 fungal-type" evidence="4">
    <location>
        <begin position="44"/>
        <end position="74"/>
    </location>
</feature>
<dbReference type="InterPro" id="IPR036864">
    <property type="entry name" value="Zn2-C6_fun-type_DNA-bd_sf"/>
</dbReference>
<name>A0ABR1K3H4_9AGAR</name>
<dbReference type="EMBL" id="JBANRG010000002">
    <property type="protein sequence ID" value="KAK7470886.1"/>
    <property type="molecule type" value="Genomic_DNA"/>
</dbReference>
<dbReference type="SMART" id="SM00066">
    <property type="entry name" value="GAL4"/>
    <property type="match status" value="1"/>
</dbReference>
<evidence type="ECO:0000256" key="1">
    <source>
        <dbReference type="ARBA" id="ARBA00022723"/>
    </source>
</evidence>
<dbReference type="PROSITE" id="PS50048">
    <property type="entry name" value="ZN2_CY6_FUNGAL_2"/>
    <property type="match status" value="1"/>
</dbReference>
<gene>
    <name evidence="5" type="ORF">VKT23_002302</name>
</gene>
<feature type="region of interest" description="Disordered" evidence="3">
    <location>
        <begin position="1"/>
        <end position="36"/>
    </location>
</feature>
<sequence>MAKADDSSSSSMAQQSKKKRADDEQPPPDGAKPIQLQRRRVWRACESCRRKKIKCDGCEPTCSQCTASGSQCTWLQTKDRAALSRHYVQELEARLLHMESLFTQIAPVLDQLPASDLPAAPANGNLSLPPDVATPAAAILRSIAPKESPSPKPANQVKVEDDVSESFGQLALDEHGHLRWIGGSSTMSLIQSFRSLTTAPTHRISPMEEDPLAPGPNVNKLYFPASVFFGKVHAALPGPEEVEYPERDLADKLVNAYFSRFHFLMPVIDKPTFLQQYKHVMDNLHDRVLARKETAFISLIFSIFACAANLVQDERLQLSGRPDEGGMGMVYYERALILQYISHSNTQVAHVQCFILLSSFLCSINCLPQAWLLVGQAVRTGQDLGLHRSPRRLTISPIEKETRRKIWWGVYSLDRMLAVALGRPIGINDADCDVEFPVEVDDENLPEYFQGASMSSKPLSLMAGSVALTKLYQIGGRVLREVYALDNCKDNLEPERKNDLQRIIEVLDNELTQWCNELPAVFKSQSQTDEQVSMGAVLCSHYYSMLTTLHRNFLPVKRDQLVTPRSTAKAVSSARSCIRLAPSMKNVVPPSHHLAFFIQHLFSSAVILLLYAMHANDPRAATAAMDEAKSTLPALESWEGQWPGARKCKELLVELTSTANEAVARGPREEAPMTVPPSATAAPTMLERRNSANSQSAASRAMRSQSRRNQSRDPSTNRSRRIAAVSPYRVDTSTRARSSSRRRGLDEPDSREHGAIGPYFQSFSSPTAVHPSVTGSNHSSPASGNLPSPIMTVAESQPQEITSPTLTSAHSFNYGSPTLSATQIPSPRYDYDYGLQSNLNFSSGQPWNNGQGSGMFQSNSQDGPMSFNSSGGGFTSPLDAFPNYETSQDMNSSLGLSTTPPSSTFAAPGLPFRGLEFIRNYTSGIYSNGDNYMGEQESLWQSYDPVAFEYNPDLPFTLGDSDGGHAPR</sequence>
<evidence type="ECO:0000313" key="5">
    <source>
        <dbReference type="EMBL" id="KAK7470886.1"/>
    </source>
</evidence>
<accession>A0ABR1K3H4</accession>
<proteinExistence type="predicted"/>
<feature type="region of interest" description="Disordered" evidence="3">
    <location>
        <begin position="662"/>
        <end position="789"/>
    </location>
</feature>
<feature type="compositionally biased region" description="Basic and acidic residues" evidence="3">
    <location>
        <begin position="743"/>
        <end position="754"/>
    </location>
</feature>
<evidence type="ECO:0000259" key="4">
    <source>
        <dbReference type="PROSITE" id="PS50048"/>
    </source>
</evidence>
<dbReference type="Pfam" id="PF00172">
    <property type="entry name" value="Zn_clus"/>
    <property type="match status" value="1"/>
</dbReference>
<dbReference type="CDD" id="cd12148">
    <property type="entry name" value="fungal_TF_MHR"/>
    <property type="match status" value="1"/>
</dbReference>
<keyword evidence="2" id="KW-0539">Nucleus</keyword>
<feature type="compositionally biased region" description="Low complexity" evidence="3">
    <location>
        <begin position="691"/>
        <end position="708"/>
    </location>
</feature>
<dbReference type="PANTHER" id="PTHR46910:SF1">
    <property type="entry name" value="MISCELLANEOUS ZN(II)2CYS6 TRANSCRIPTION FACTOR (EUROFUNG)-RELATED"/>
    <property type="match status" value="1"/>
</dbReference>
<dbReference type="Pfam" id="PF04082">
    <property type="entry name" value="Fungal_trans"/>
    <property type="match status" value="1"/>
</dbReference>
<keyword evidence="6" id="KW-1185">Reference proteome</keyword>
<dbReference type="SUPFAM" id="SSF57701">
    <property type="entry name" value="Zn2/Cys6 DNA-binding domain"/>
    <property type="match status" value="1"/>
</dbReference>
<comment type="caution">
    <text evidence="5">The sequence shown here is derived from an EMBL/GenBank/DDBJ whole genome shotgun (WGS) entry which is preliminary data.</text>
</comment>
<dbReference type="PROSITE" id="PS00463">
    <property type="entry name" value="ZN2_CY6_FUNGAL_1"/>
    <property type="match status" value="1"/>
</dbReference>
<keyword evidence="1" id="KW-0479">Metal-binding</keyword>
<dbReference type="SMART" id="SM00906">
    <property type="entry name" value="Fungal_trans"/>
    <property type="match status" value="1"/>
</dbReference>
<evidence type="ECO:0000256" key="2">
    <source>
        <dbReference type="ARBA" id="ARBA00023242"/>
    </source>
</evidence>
<dbReference type="InterPro" id="IPR001138">
    <property type="entry name" value="Zn2Cys6_DnaBD"/>
</dbReference>
<dbReference type="CDD" id="cd00067">
    <property type="entry name" value="GAL4"/>
    <property type="match status" value="1"/>
</dbReference>
<feature type="compositionally biased region" description="Polar residues" evidence="3">
    <location>
        <begin position="761"/>
        <end position="786"/>
    </location>
</feature>
<dbReference type="InterPro" id="IPR050987">
    <property type="entry name" value="AtrR-like"/>
</dbReference>
<dbReference type="Proteomes" id="UP001498398">
    <property type="component" value="Unassembled WGS sequence"/>
</dbReference>
<reference evidence="5 6" key="1">
    <citation type="submission" date="2024-01" db="EMBL/GenBank/DDBJ databases">
        <title>A draft genome for the cacao thread blight pathogen Marasmiellus scandens.</title>
        <authorList>
            <person name="Baruah I.K."/>
            <person name="Leung J."/>
            <person name="Bukari Y."/>
            <person name="Amoako-Attah I."/>
            <person name="Meinhardt L.W."/>
            <person name="Bailey B.A."/>
            <person name="Cohen S.P."/>
        </authorList>
    </citation>
    <scope>NUCLEOTIDE SEQUENCE [LARGE SCALE GENOMIC DNA]</scope>
    <source>
        <strain evidence="5 6">GH-19</strain>
    </source>
</reference>
<evidence type="ECO:0000256" key="3">
    <source>
        <dbReference type="SAM" id="MobiDB-lite"/>
    </source>
</evidence>
<dbReference type="Gene3D" id="4.10.240.10">
    <property type="entry name" value="Zn(2)-C6 fungal-type DNA-binding domain"/>
    <property type="match status" value="1"/>
</dbReference>
<dbReference type="PANTHER" id="PTHR46910">
    <property type="entry name" value="TRANSCRIPTION FACTOR PDR1"/>
    <property type="match status" value="1"/>
</dbReference>
<protein>
    <recommendedName>
        <fullName evidence="4">Zn(2)-C6 fungal-type domain-containing protein</fullName>
    </recommendedName>
</protein>
<dbReference type="InterPro" id="IPR007219">
    <property type="entry name" value="XnlR_reg_dom"/>
</dbReference>